<evidence type="ECO:0000256" key="1">
    <source>
        <dbReference type="SAM" id="Phobius"/>
    </source>
</evidence>
<proteinExistence type="predicted"/>
<organism evidence="2 3">
    <name type="scientific">Orenia marismortui</name>
    <dbReference type="NCBI Taxonomy" id="46469"/>
    <lineage>
        <taxon>Bacteria</taxon>
        <taxon>Bacillati</taxon>
        <taxon>Bacillota</taxon>
        <taxon>Clostridia</taxon>
        <taxon>Halanaerobiales</taxon>
        <taxon>Halobacteroidaceae</taxon>
        <taxon>Orenia</taxon>
    </lineage>
</organism>
<keyword evidence="1" id="KW-0472">Membrane</keyword>
<keyword evidence="1" id="KW-0812">Transmembrane</keyword>
<dbReference type="RefSeq" id="WP_134115166.1">
    <property type="nucleotide sequence ID" value="NZ_SOEG01000004.1"/>
</dbReference>
<dbReference type="Pfam" id="PF07907">
    <property type="entry name" value="YibE_F"/>
    <property type="match status" value="1"/>
</dbReference>
<dbReference type="EMBL" id="SOEG01000004">
    <property type="protein sequence ID" value="TDX52945.1"/>
    <property type="molecule type" value="Genomic_DNA"/>
</dbReference>
<dbReference type="InterPro" id="IPR012507">
    <property type="entry name" value="YibE_F"/>
</dbReference>
<dbReference type="AlphaFoldDB" id="A0A4R8HAI8"/>
<reference evidence="2 3" key="1">
    <citation type="submission" date="2019-03" db="EMBL/GenBank/DDBJ databases">
        <title>Subsurface microbial communities from deep shales in Ohio and West Virginia, USA.</title>
        <authorList>
            <person name="Wrighton K."/>
        </authorList>
    </citation>
    <scope>NUCLEOTIDE SEQUENCE [LARGE SCALE GENOMIC DNA]</scope>
    <source>
        <strain evidence="2 3">MSL 6dP</strain>
    </source>
</reference>
<feature type="transmembrane region" description="Helical" evidence="1">
    <location>
        <begin position="197"/>
        <end position="219"/>
    </location>
</feature>
<feature type="transmembrane region" description="Helical" evidence="1">
    <location>
        <begin position="171"/>
        <end position="190"/>
    </location>
</feature>
<sequence>MKTFKIKKAVIILALILIISIFINNFMADSNDSISEIKALVHKVDNSEVIRSGLTSIGYQTLDVAVLEGKYQGEVLEATNQFTGSAEIDNSFQKGDKILIAIKEKNGNINAVKAIDLYRQNWELILFLLFVLLLILYAGFTGVKALFSFLASLYVIWRVLIPGLLNGKDPLLLSTFVITILSAIIMFSIAGFSKKGVAALVGTLSGLFITMGITIFFGGKLGLHGMTSPFSQTLLFSGHMDLKIKDIFYASIIIGASGAAMDIAMDIAASMEELKIKRPDMGMIELIQSGFNIGRSVIGTMTTTLLLAYSGGYLTLLMLFMTKNASLSRMMNFKMVSAEILRTVTGSIGLVLVAPITAIIAGWLYTYDFKQFSKK</sequence>
<dbReference type="PANTHER" id="PTHR41771:SF1">
    <property type="entry name" value="MEMBRANE PROTEIN"/>
    <property type="match status" value="1"/>
</dbReference>
<feature type="transmembrane region" description="Helical" evidence="1">
    <location>
        <begin position="297"/>
        <end position="320"/>
    </location>
</feature>
<dbReference type="Proteomes" id="UP000295832">
    <property type="component" value="Unassembled WGS sequence"/>
</dbReference>
<name>A0A4R8HAI8_9FIRM</name>
<accession>A0A4R8HAI8</accession>
<dbReference type="PANTHER" id="PTHR41771">
    <property type="entry name" value="MEMBRANE PROTEIN-RELATED"/>
    <property type="match status" value="1"/>
</dbReference>
<keyword evidence="3" id="KW-1185">Reference proteome</keyword>
<evidence type="ECO:0000313" key="2">
    <source>
        <dbReference type="EMBL" id="TDX52945.1"/>
    </source>
</evidence>
<gene>
    <name evidence="2" type="ORF">C7959_10471</name>
</gene>
<keyword evidence="1" id="KW-1133">Transmembrane helix</keyword>
<feature type="transmembrane region" description="Helical" evidence="1">
    <location>
        <begin position="247"/>
        <end position="269"/>
    </location>
</feature>
<feature type="transmembrane region" description="Helical" evidence="1">
    <location>
        <begin position="340"/>
        <end position="365"/>
    </location>
</feature>
<dbReference type="STRING" id="926561.GCA_000379025_00375"/>
<protein>
    <submittedName>
        <fullName evidence="2">Putative membrane protein</fullName>
    </submittedName>
</protein>
<feature type="transmembrane region" description="Helical" evidence="1">
    <location>
        <begin position="9"/>
        <end position="28"/>
    </location>
</feature>
<comment type="caution">
    <text evidence="2">The sequence shown here is derived from an EMBL/GenBank/DDBJ whole genome shotgun (WGS) entry which is preliminary data.</text>
</comment>
<evidence type="ECO:0000313" key="3">
    <source>
        <dbReference type="Proteomes" id="UP000295832"/>
    </source>
</evidence>
<feature type="transmembrane region" description="Helical" evidence="1">
    <location>
        <begin position="122"/>
        <end position="140"/>
    </location>
</feature>